<name>A0A517SUS1_9BACT</name>
<reference evidence="2 3" key="1">
    <citation type="submission" date="2019-02" db="EMBL/GenBank/DDBJ databases">
        <title>Deep-cultivation of Planctomycetes and their phenomic and genomic characterization uncovers novel biology.</title>
        <authorList>
            <person name="Wiegand S."/>
            <person name="Jogler M."/>
            <person name="Boedeker C."/>
            <person name="Pinto D."/>
            <person name="Vollmers J."/>
            <person name="Rivas-Marin E."/>
            <person name="Kohn T."/>
            <person name="Peeters S.H."/>
            <person name="Heuer A."/>
            <person name="Rast P."/>
            <person name="Oberbeckmann S."/>
            <person name="Bunk B."/>
            <person name="Jeske O."/>
            <person name="Meyerdierks A."/>
            <person name="Storesund J.E."/>
            <person name="Kallscheuer N."/>
            <person name="Luecker S."/>
            <person name="Lage O.M."/>
            <person name="Pohl T."/>
            <person name="Merkel B.J."/>
            <person name="Hornburger P."/>
            <person name="Mueller R.-W."/>
            <person name="Bruemmer F."/>
            <person name="Labrenz M."/>
            <person name="Spormann A.M."/>
            <person name="Op den Camp H."/>
            <person name="Overmann J."/>
            <person name="Amann R."/>
            <person name="Jetten M.S.M."/>
            <person name="Mascher T."/>
            <person name="Medema M.H."/>
            <person name="Devos D.P."/>
            <person name="Kaster A.-K."/>
            <person name="Ovreas L."/>
            <person name="Rohde M."/>
            <person name="Galperin M.Y."/>
            <person name="Jogler C."/>
        </authorList>
    </citation>
    <scope>NUCLEOTIDE SEQUENCE [LARGE SCALE GENOMIC DNA]</scope>
    <source>
        <strain evidence="2 3">SV_7m_r</strain>
    </source>
</reference>
<evidence type="ECO:0000313" key="3">
    <source>
        <dbReference type="Proteomes" id="UP000315003"/>
    </source>
</evidence>
<evidence type="ECO:0000313" key="2">
    <source>
        <dbReference type="EMBL" id="QDT59869.1"/>
    </source>
</evidence>
<accession>A0A517SUS1</accession>
<evidence type="ECO:0000256" key="1">
    <source>
        <dbReference type="SAM" id="Phobius"/>
    </source>
</evidence>
<gene>
    <name evidence="2" type="ORF">SV7mr_23820</name>
</gene>
<sequence>MLRFWIVSQNLDVTVCVRRFRPSILPSLGMSFLYQALDPTLIGGIVRDFLNEMAGYKREMNQTHWAILATSVVVFGFMCLKGSGIKR</sequence>
<dbReference type="EMBL" id="CP036272">
    <property type="protein sequence ID" value="QDT59869.1"/>
    <property type="molecule type" value="Genomic_DNA"/>
</dbReference>
<keyword evidence="1" id="KW-0812">Transmembrane</keyword>
<dbReference type="Proteomes" id="UP000315003">
    <property type="component" value="Chromosome"/>
</dbReference>
<proteinExistence type="predicted"/>
<organism evidence="2 3">
    <name type="scientific">Stieleria bergensis</name>
    <dbReference type="NCBI Taxonomy" id="2528025"/>
    <lineage>
        <taxon>Bacteria</taxon>
        <taxon>Pseudomonadati</taxon>
        <taxon>Planctomycetota</taxon>
        <taxon>Planctomycetia</taxon>
        <taxon>Pirellulales</taxon>
        <taxon>Pirellulaceae</taxon>
        <taxon>Stieleria</taxon>
    </lineage>
</organism>
<dbReference type="AlphaFoldDB" id="A0A517SUS1"/>
<protein>
    <submittedName>
        <fullName evidence="2">Uncharacterized protein</fullName>
    </submittedName>
</protein>
<feature type="transmembrane region" description="Helical" evidence="1">
    <location>
        <begin position="63"/>
        <end position="80"/>
    </location>
</feature>
<keyword evidence="1" id="KW-0472">Membrane</keyword>
<keyword evidence="3" id="KW-1185">Reference proteome</keyword>
<keyword evidence="1" id="KW-1133">Transmembrane helix</keyword>